<organism evidence="1 2">
    <name type="scientific">Dyadobacter psychrotolerans</name>
    <dbReference type="NCBI Taxonomy" id="2541721"/>
    <lineage>
        <taxon>Bacteria</taxon>
        <taxon>Pseudomonadati</taxon>
        <taxon>Bacteroidota</taxon>
        <taxon>Cytophagia</taxon>
        <taxon>Cytophagales</taxon>
        <taxon>Spirosomataceae</taxon>
        <taxon>Dyadobacter</taxon>
    </lineage>
</organism>
<protein>
    <submittedName>
        <fullName evidence="1">Uncharacterized protein</fullName>
    </submittedName>
</protein>
<dbReference type="OrthoDB" id="1404971at2"/>
<reference evidence="1 2" key="1">
    <citation type="submission" date="2019-03" db="EMBL/GenBank/DDBJ databases">
        <title>Dyadobacter AR-3-6 sp. nov., isolated from arctic soil.</title>
        <authorList>
            <person name="Chaudhary D.K."/>
        </authorList>
    </citation>
    <scope>NUCLEOTIDE SEQUENCE [LARGE SCALE GENOMIC DNA]</scope>
    <source>
        <strain evidence="1 2">AR-3-6</strain>
    </source>
</reference>
<evidence type="ECO:0000313" key="2">
    <source>
        <dbReference type="Proteomes" id="UP000294850"/>
    </source>
</evidence>
<name>A0A4R5D8I0_9BACT</name>
<accession>A0A4R5D8I0</accession>
<evidence type="ECO:0000313" key="1">
    <source>
        <dbReference type="EMBL" id="TDE09786.1"/>
    </source>
</evidence>
<gene>
    <name evidence="1" type="ORF">E0F88_29795</name>
</gene>
<comment type="caution">
    <text evidence="1">The sequence shown here is derived from an EMBL/GenBank/DDBJ whole genome shotgun (WGS) entry which is preliminary data.</text>
</comment>
<dbReference type="Proteomes" id="UP000294850">
    <property type="component" value="Unassembled WGS sequence"/>
</dbReference>
<keyword evidence="2" id="KW-1185">Reference proteome</keyword>
<proteinExistence type="predicted"/>
<dbReference type="EMBL" id="SMFL01000018">
    <property type="protein sequence ID" value="TDE09786.1"/>
    <property type="molecule type" value="Genomic_DNA"/>
</dbReference>
<dbReference type="AlphaFoldDB" id="A0A4R5D8I0"/>
<dbReference type="RefSeq" id="WP_131961989.1">
    <property type="nucleotide sequence ID" value="NZ_SMFL01000018.1"/>
</dbReference>
<sequence>MQFPQIPEQKKYNNRSHMTPEQEAMLAAINDPDNLSKKNEKILRECRDFYLKALKFLKNIDLSKINEKDAKDIKSYLNTIFNYRGVLRNNIYFKYLYRITLVRDHFLEDGKVRDPGFIGYPPLDIIKKIGIYGRANSTETTVLYCSFSENIALLEAKPRVGDRIIISEWIKESDEPFVSYPILSNNIQINEGLVKAYRSLDKTLSGYPDLLKRINMLYFDFIGGEFVKDIPVVHINKFEYLFSAYFSDKVLTGEENKAQDGNNFQYDCIIYPSIAAKHRTDNLAIHPNSVHKLRINSLRDGIVTATNYDNCQEEDFDINSQISVIGGKETRILASIENGRIIWSDD</sequence>